<dbReference type="SUPFAM" id="SSF51905">
    <property type="entry name" value="FAD/NAD(P)-binding domain"/>
    <property type="match status" value="1"/>
</dbReference>
<dbReference type="GO" id="GO:0004497">
    <property type="term" value="F:monooxygenase activity"/>
    <property type="evidence" value="ECO:0007669"/>
    <property type="project" value="UniProtKB-KW"/>
</dbReference>
<keyword evidence="5" id="KW-1185">Reference proteome</keyword>
<dbReference type="InterPro" id="IPR050493">
    <property type="entry name" value="FAD-dep_Monooxygenase_BioMet"/>
</dbReference>
<evidence type="ECO:0000313" key="4">
    <source>
        <dbReference type="EMBL" id="RJO79389.1"/>
    </source>
</evidence>
<name>A0A3A4KIE0_9NOCA</name>
<dbReference type="PANTHER" id="PTHR13789">
    <property type="entry name" value="MONOOXYGENASE"/>
    <property type="match status" value="1"/>
</dbReference>
<dbReference type="RefSeq" id="WP_120037857.1">
    <property type="nucleotide sequence ID" value="NZ_QZFU01000010.1"/>
</dbReference>
<dbReference type="Pfam" id="PF01494">
    <property type="entry name" value="FAD_binding_3"/>
    <property type="match status" value="1"/>
</dbReference>
<dbReference type="AlphaFoldDB" id="A0A3A4KIE0"/>
<feature type="domain" description="FAD-binding" evidence="3">
    <location>
        <begin position="7"/>
        <end position="343"/>
    </location>
</feature>
<dbReference type="GO" id="GO:0071949">
    <property type="term" value="F:FAD binding"/>
    <property type="evidence" value="ECO:0007669"/>
    <property type="project" value="InterPro"/>
</dbReference>
<dbReference type="OrthoDB" id="9782160at2"/>
<reference evidence="4 5" key="1">
    <citation type="submission" date="2018-09" db="EMBL/GenBank/DDBJ databases">
        <title>YIM PH21274 draft genome.</title>
        <authorList>
            <person name="Miao C."/>
        </authorList>
    </citation>
    <scope>NUCLEOTIDE SEQUENCE [LARGE SCALE GENOMIC DNA]</scope>
    <source>
        <strain evidence="4 5">YIM PH 21724</strain>
    </source>
</reference>
<dbReference type="PANTHER" id="PTHR13789:SF309">
    <property type="entry name" value="PUTATIVE (AFU_ORTHOLOGUE AFUA_6G14510)-RELATED"/>
    <property type="match status" value="1"/>
</dbReference>
<sequence>MSTVRTALVIGGGIAGPVTAIALRKAGIEARVYEAYPGPAFGRGNTLALEPNGVAALDIIDAGAAVRAVSVPIRHSYMTIGARSIAMPAAPDLEPRQLLQRADLYRVLHDRAVAAGVSFEYRRKLVGVDEHGAGITAHFADGASASADILIGADGIRSTVRKLIDPRAPEAEYTGMLGFGALLDAPELDLPPDTMYFAFGGNAYYLYGSVGDGKVLWGVNLPSAQYLSLNESKEAGSAHWLRVIRETYGADHPGGILARATTEADLEMVGALHIMPSVPHWYRGRMVLVGDAVHCPSNSTGQGASQAIESSIQLARCLRDLDDPAAAFAAYEGLRRKRVQRITARGAKINHRKTPGPVGKKLMPVLMPLFTRLMNFEKVIDFEQRYRIDWSAPVQRELARA</sequence>
<keyword evidence="2 4" id="KW-0503">Monooxygenase</keyword>
<dbReference type="InterPro" id="IPR036188">
    <property type="entry name" value="FAD/NAD-bd_sf"/>
</dbReference>
<proteinExistence type="predicted"/>
<evidence type="ECO:0000256" key="2">
    <source>
        <dbReference type="ARBA" id="ARBA00023033"/>
    </source>
</evidence>
<dbReference type="Gene3D" id="3.50.50.60">
    <property type="entry name" value="FAD/NAD(P)-binding domain"/>
    <property type="match status" value="1"/>
</dbReference>
<keyword evidence="1" id="KW-0560">Oxidoreductase</keyword>
<evidence type="ECO:0000259" key="3">
    <source>
        <dbReference type="Pfam" id="PF01494"/>
    </source>
</evidence>
<comment type="caution">
    <text evidence="4">The sequence shown here is derived from an EMBL/GenBank/DDBJ whole genome shotgun (WGS) entry which is preliminary data.</text>
</comment>
<dbReference type="PRINTS" id="PR00420">
    <property type="entry name" value="RNGMNOXGNASE"/>
</dbReference>
<organism evidence="4 5">
    <name type="scientific">Nocardia panacis</name>
    <dbReference type="NCBI Taxonomy" id="2340916"/>
    <lineage>
        <taxon>Bacteria</taxon>
        <taxon>Bacillati</taxon>
        <taxon>Actinomycetota</taxon>
        <taxon>Actinomycetes</taxon>
        <taxon>Mycobacteriales</taxon>
        <taxon>Nocardiaceae</taxon>
        <taxon>Nocardia</taxon>
    </lineage>
</organism>
<accession>A0A3A4KIE0</accession>
<protein>
    <submittedName>
        <fullName evidence="4">FAD-dependent monooxygenase</fullName>
    </submittedName>
</protein>
<dbReference type="InterPro" id="IPR002938">
    <property type="entry name" value="FAD-bd"/>
</dbReference>
<evidence type="ECO:0000313" key="5">
    <source>
        <dbReference type="Proteomes" id="UP000266677"/>
    </source>
</evidence>
<dbReference type="EMBL" id="QZFU01000010">
    <property type="protein sequence ID" value="RJO79389.1"/>
    <property type="molecule type" value="Genomic_DNA"/>
</dbReference>
<dbReference type="Proteomes" id="UP000266677">
    <property type="component" value="Unassembled WGS sequence"/>
</dbReference>
<gene>
    <name evidence="4" type="ORF">D5S18_03470</name>
</gene>
<evidence type="ECO:0000256" key="1">
    <source>
        <dbReference type="ARBA" id="ARBA00023002"/>
    </source>
</evidence>